<reference evidence="2 3" key="1">
    <citation type="submission" date="2007-01" db="EMBL/GenBank/DDBJ databases">
        <authorList>
            <person name="Haygood M."/>
            <person name="Podell S."/>
            <person name="Anderson C."/>
            <person name="Hopkinson B."/>
            <person name="Roe K."/>
            <person name="Barbeau K."/>
            <person name="Gaasterland T."/>
            <person name="Ferriera S."/>
            <person name="Johnson J."/>
            <person name="Kravitz S."/>
            <person name="Beeson K."/>
            <person name="Sutton G."/>
            <person name="Rogers Y.-H."/>
            <person name="Friedman R."/>
            <person name="Frazier M."/>
            <person name="Venter J.C."/>
        </authorList>
    </citation>
    <scope>NUCLEOTIDE SEQUENCE [LARGE SCALE GENOMIC DNA]</scope>
    <source>
        <strain evidence="2 3">ATCC 23134</strain>
    </source>
</reference>
<dbReference type="AlphaFoldDB" id="A1ZX64"/>
<keyword evidence="1" id="KW-0472">Membrane</keyword>
<proteinExistence type="predicted"/>
<dbReference type="Proteomes" id="UP000004095">
    <property type="component" value="Unassembled WGS sequence"/>
</dbReference>
<keyword evidence="1" id="KW-1133">Transmembrane helix</keyword>
<evidence type="ECO:0000313" key="2">
    <source>
        <dbReference type="EMBL" id="EAY25045.1"/>
    </source>
</evidence>
<gene>
    <name evidence="2" type="ORF">M23134_07234</name>
</gene>
<comment type="caution">
    <text evidence="2">The sequence shown here is derived from an EMBL/GenBank/DDBJ whole genome shotgun (WGS) entry which is preliminary data.</text>
</comment>
<organism evidence="2 3">
    <name type="scientific">Microscilla marina ATCC 23134</name>
    <dbReference type="NCBI Taxonomy" id="313606"/>
    <lineage>
        <taxon>Bacteria</taxon>
        <taxon>Pseudomonadati</taxon>
        <taxon>Bacteroidota</taxon>
        <taxon>Cytophagia</taxon>
        <taxon>Cytophagales</taxon>
        <taxon>Microscillaceae</taxon>
        <taxon>Microscilla</taxon>
    </lineage>
</organism>
<dbReference type="EMBL" id="AAWS01000056">
    <property type="protein sequence ID" value="EAY25045.1"/>
    <property type="molecule type" value="Genomic_DNA"/>
</dbReference>
<name>A1ZX64_MICM2</name>
<evidence type="ECO:0000256" key="1">
    <source>
        <dbReference type="SAM" id="Phobius"/>
    </source>
</evidence>
<sequence>MQASERLFIFYKKALLKLLDAMELFVFLFFVGGVAISF</sequence>
<protein>
    <submittedName>
        <fullName evidence="2">Uncharacterized protein</fullName>
    </submittedName>
</protein>
<accession>A1ZX64</accession>
<keyword evidence="1" id="KW-0812">Transmembrane</keyword>
<feature type="transmembrane region" description="Helical" evidence="1">
    <location>
        <begin position="14"/>
        <end position="36"/>
    </location>
</feature>
<evidence type="ECO:0000313" key="3">
    <source>
        <dbReference type="Proteomes" id="UP000004095"/>
    </source>
</evidence>
<keyword evidence="3" id="KW-1185">Reference proteome</keyword>